<evidence type="ECO:0000256" key="1">
    <source>
        <dbReference type="SAM" id="MobiDB-lite"/>
    </source>
</evidence>
<dbReference type="AlphaFoldDB" id="A0A8B6BWJ0"/>
<gene>
    <name evidence="2" type="ORF">MGAL_10B038038</name>
</gene>
<keyword evidence="3" id="KW-1185">Reference proteome</keyword>
<proteinExistence type="predicted"/>
<dbReference type="Proteomes" id="UP000596742">
    <property type="component" value="Unassembled WGS sequence"/>
</dbReference>
<accession>A0A8B6BWJ0</accession>
<comment type="caution">
    <text evidence="2">The sequence shown here is derived from an EMBL/GenBank/DDBJ whole genome shotgun (WGS) entry which is preliminary data.</text>
</comment>
<evidence type="ECO:0000313" key="2">
    <source>
        <dbReference type="EMBL" id="VDH96905.1"/>
    </source>
</evidence>
<name>A0A8B6BWJ0_MYTGA</name>
<organism evidence="2 3">
    <name type="scientific">Mytilus galloprovincialis</name>
    <name type="common">Mediterranean mussel</name>
    <dbReference type="NCBI Taxonomy" id="29158"/>
    <lineage>
        <taxon>Eukaryota</taxon>
        <taxon>Metazoa</taxon>
        <taxon>Spiralia</taxon>
        <taxon>Lophotrochozoa</taxon>
        <taxon>Mollusca</taxon>
        <taxon>Bivalvia</taxon>
        <taxon>Autobranchia</taxon>
        <taxon>Pteriomorphia</taxon>
        <taxon>Mytilida</taxon>
        <taxon>Mytiloidea</taxon>
        <taxon>Mytilidae</taxon>
        <taxon>Mytilinae</taxon>
        <taxon>Mytilus</taxon>
    </lineage>
</organism>
<protein>
    <submittedName>
        <fullName evidence="2">Uncharacterized protein</fullName>
    </submittedName>
</protein>
<sequence>MFPSDQSTEWNCELNICGVGYGAQPTFLNCADVTILQTGQAIPTWFQSADYQSLYASIYGTGPWLTTPPMLSTDKIQVTTTKKPVPLSTEKIQDTTTTKNPIIIVTVPLTTKGTGSSTSGTTETPPSEAPPLVIATTTPVQPTGPNGVVIVTPGPSGTTGQPGLNMGTTTPGTVLERIFGGVFGGTNADTSTNNNQIVSLLPLLIGALLLGPFFGSSASVSDPSSLIIVDAVNDVPVANPVITGMGMPMFVPDPQSSVVNWHDTRSFANYRSYGTGNSGSVRGSYGGDYKPYGTKMGGVHRMSNTG</sequence>
<feature type="compositionally biased region" description="Low complexity" evidence="1">
    <location>
        <begin position="111"/>
        <end position="126"/>
    </location>
</feature>
<reference evidence="2" key="1">
    <citation type="submission" date="2018-11" db="EMBL/GenBank/DDBJ databases">
        <authorList>
            <person name="Alioto T."/>
            <person name="Alioto T."/>
        </authorList>
    </citation>
    <scope>NUCLEOTIDE SEQUENCE</scope>
</reference>
<feature type="region of interest" description="Disordered" evidence="1">
    <location>
        <begin position="111"/>
        <end position="132"/>
    </location>
</feature>
<evidence type="ECO:0000313" key="3">
    <source>
        <dbReference type="Proteomes" id="UP000596742"/>
    </source>
</evidence>
<dbReference type="EMBL" id="UYJE01000844">
    <property type="protein sequence ID" value="VDH96905.1"/>
    <property type="molecule type" value="Genomic_DNA"/>
</dbReference>